<dbReference type="InterPro" id="IPR006924">
    <property type="entry name" value="Ribosomal_cS23-like"/>
</dbReference>
<dbReference type="PANTHER" id="PTHR35108:SF1">
    <property type="entry name" value="OS04G0461100 PROTEIN"/>
    <property type="match status" value="1"/>
</dbReference>
<proteinExistence type="inferred from homology"/>
<keyword evidence="8" id="KW-0732">Signal</keyword>
<evidence type="ECO:0000256" key="3">
    <source>
        <dbReference type="ARBA" id="ARBA00011458"/>
    </source>
</evidence>
<keyword evidence="4 9" id="KW-0150">Chloroplast</keyword>
<evidence type="ECO:0000256" key="6">
    <source>
        <dbReference type="ARBA" id="ARBA00023274"/>
    </source>
</evidence>
<dbReference type="Pfam" id="PF04839">
    <property type="entry name" value="PSRP-3_Ycf65"/>
    <property type="match status" value="1"/>
</dbReference>
<dbReference type="EMBL" id="MH898674">
    <property type="protein sequence ID" value="AYQ93757.1"/>
    <property type="molecule type" value="Genomic_DNA"/>
</dbReference>
<evidence type="ECO:0000256" key="1">
    <source>
        <dbReference type="ARBA" id="ARBA00004229"/>
    </source>
</evidence>
<feature type="signal peptide" evidence="8">
    <location>
        <begin position="1"/>
        <end position="17"/>
    </location>
</feature>
<dbReference type="GO" id="GO:0009507">
    <property type="term" value="C:chloroplast"/>
    <property type="evidence" value="ECO:0007669"/>
    <property type="project" value="UniProtKB-SubCell"/>
</dbReference>
<evidence type="ECO:0000256" key="7">
    <source>
        <dbReference type="ARBA" id="ARBA00035379"/>
    </source>
</evidence>
<comment type="subunit">
    <text evidence="3">Part of the 30S ribosomal subunit.</text>
</comment>
<evidence type="ECO:0000313" key="9">
    <source>
        <dbReference type="EMBL" id="AYQ93757.1"/>
    </source>
</evidence>
<organism evidence="9">
    <name type="scientific">Lepocinclis ovum</name>
    <dbReference type="NCBI Taxonomy" id="86638"/>
    <lineage>
        <taxon>Eukaryota</taxon>
        <taxon>Discoba</taxon>
        <taxon>Euglenozoa</taxon>
        <taxon>Euglenida</taxon>
        <taxon>Spirocuta</taxon>
        <taxon>Euglenophyceae</taxon>
        <taxon>Euglenales</taxon>
        <taxon>Phacaceae</taxon>
        <taxon>Lepocinclis</taxon>
    </lineage>
</organism>
<evidence type="ECO:0000256" key="5">
    <source>
        <dbReference type="ARBA" id="ARBA00022980"/>
    </source>
</evidence>
<reference evidence="9" key="1">
    <citation type="journal article" date="2018" name="Sci. Rep.">
        <title>Dynamic evolution of inverted repeats in Euglenophyta plastid genomes.</title>
        <authorList>
            <person name="Karnkowska A."/>
            <person name="Bennett M.S."/>
            <person name="Triemer R.E."/>
        </authorList>
    </citation>
    <scope>NUCLEOTIDE SEQUENCE</scope>
</reference>
<keyword evidence="6" id="KW-0687">Ribonucleoprotein</keyword>
<dbReference type="GO" id="GO:0005840">
    <property type="term" value="C:ribosome"/>
    <property type="evidence" value="ECO:0007669"/>
    <property type="project" value="UniProtKB-KW"/>
</dbReference>
<evidence type="ECO:0000256" key="4">
    <source>
        <dbReference type="ARBA" id="ARBA00022528"/>
    </source>
</evidence>
<accession>A0A3G3LM52</accession>
<keyword evidence="9" id="KW-0934">Plastid</keyword>
<comment type="similarity">
    <text evidence="2">Belongs to the chloroplast-specific ribosomal protein cS23 family.</text>
</comment>
<dbReference type="AlphaFoldDB" id="A0A3G3LM52"/>
<dbReference type="Gene3D" id="3.30.390.140">
    <property type="match status" value="1"/>
</dbReference>
<feature type="chain" id="PRO_5018195222" description="30S ribosomal protein 3, chloroplastic" evidence="8">
    <location>
        <begin position="18"/>
        <end position="104"/>
    </location>
</feature>
<evidence type="ECO:0000256" key="2">
    <source>
        <dbReference type="ARBA" id="ARBA00008561"/>
    </source>
</evidence>
<protein>
    <recommendedName>
        <fullName evidence="7">30S ribosomal protein 3, chloroplastic</fullName>
    </recommendedName>
</protein>
<dbReference type="GeneID" id="38458697"/>
<dbReference type="GO" id="GO:0003735">
    <property type="term" value="F:structural constituent of ribosome"/>
    <property type="evidence" value="ECO:0007669"/>
    <property type="project" value="InterPro"/>
</dbReference>
<keyword evidence="5 9" id="KW-0689">Ribosomal protein</keyword>
<sequence length="104" mass="12371">MLHFRLKFLWFGTKGIAVSLDQVSLNSNKVLPLTEYFFWPRSDAWDEMRICLKSKTWISSNDLVFILNQLTEVINFWQEKNDLKAENSAQIKERFPNCDFVFCD</sequence>
<geneLocation type="chloroplast" evidence="9"/>
<comment type="subcellular location">
    <subcellularLocation>
        <location evidence="1">Plastid</location>
        <location evidence="1">Chloroplast</location>
    </subcellularLocation>
</comment>
<evidence type="ECO:0000256" key="8">
    <source>
        <dbReference type="SAM" id="SignalP"/>
    </source>
</evidence>
<dbReference type="GO" id="GO:0006412">
    <property type="term" value="P:translation"/>
    <property type="evidence" value="ECO:0007669"/>
    <property type="project" value="InterPro"/>
</dbReference>
<dbReference type="PANTHER" id="PTHR35108">
    <property type="entry name" value="30S RIBOSOMAL PROTEIN 3, CHLOROPLASTIC"/>
    <property type="match status" value="1"/>
</dbReference>
<dbReference type="InterPro" id="IPR038447">
    <property type="entry name" value="PSRP-3/Ycf65_sf"/>
</dbReference>
<dbReference type="GO" id="GO:1990904">
    <property type="term" value="C:ribonucleoprotein complex"/>
    <property type="evidence" value="ECO:0007669"/>
    <property type="project" value="UniProtKB-KW"/>
</dbReference>
<dbReference type="RefSeq" id="YP_009538704.1">
    <property type="nucleotide sequence ID" value="NC_039928.1"/>
</dbReference>
<name>A0A3G3LM52_9EUGL</name>